<evidence type="ECO:0000256" key="2">
    <source>
        <dbReference type="ARBA" id="ARBA00022448"/>
    </source>
</evidence>
<dbReference type="InterPro" id="IPR000515">
    <property type="entry name" value="MetI-like"/>
</dbReference>
<keyword evidence="5 7" id="KW-1133">Transmembrane helix</keyword>
<dbReference type="EMBL" id="BOVJ01000116">
    <property type="protein sequence ID" value="GIQ65015.1"/>
    <property type="molecule type" value="Genomic_DNA"/>
</dbReference>
<dbReference type="CDD" id="cd06261">
    <property type="entry name" value="TM_PBP2"/>
    <property type="match status" value="1"/>
</dbReference>
<feature type="domain" description="ABC transmembrane type-1" evidence="8">
    <location>
        <begin position="75"/>
        <end position="266"/>
    </location>
</feature>
<dbReference type="PANTHER" id="PTHR43744:SF6">
    <property type="entry name" value="ABC TRANSPORTER PERMEASE PROTEIN YESQ-RELATED"/>
    <property type="match status" value="1"/>
</dbReference>
<dbReference type="Proteomes" id="UP000680304">
    <property type="component" value="Unassembled WGS sequence"/>
</dbReference>
<accession>A0ABQ4NA03</accession>
<proteinExistence type="inferred from homology"/>
<keyword evidence="6 7" id="KW-0472">Membrane</keyword>
<evidence type="ECO:0000256" key="1">
    <source>
        <dbReference type="ARBA" id="ARBA00004651"/>
    </source>
</evidence>
<keyword evidence="4 7" id="KW-0812">Transmembrane</keyword>
<dbReference type="Gene3D" id="1.10.3720.10">
    <property type="entry name" value="MetI-like"/>
    <property type="match status" value="1"/>
</dbReference>
<evidence type="ECO:0000256" key="5">
    <source>
        <dbReference type="ARBA" id="ARBA00022989"/>
    </source>
</evidence>
<evidence type="ECO:0000256" key="6">
    <source>
        <dbReference type="ARBA" id="ARBA00023136"/>
    </source>
</evidence>
<organism evidence="9 10">
    <name type="scientific">Paenibacillus cisolokensis</name>
    <dbReference type="NCBI Taxonomy" id="1658519"/>
    <lineage>
        <taxon>Bacteria</taxon>
        <taxon>Bacillati</taxon>
        <taxon>Bacillota</taxon>
        <taxon>Bacilli</taxon>
        <taxon>Bacillales</taxon>
        <taxon>Paenibacillaceae</taxon>
        <taxon>Paenibacillus</taxon>
    </lineage>
</organism>
<evidence type="ECO:0000259" key="8">
    <source>
        <dbReference type="PROSITE" id="PS50928"/>
    </source>
</evidence>
<keyword evidence="3" id="KW-1003">Cell membrane</keyword>
<comment type="similarity">
    <text evidence="7">Belongs to the binding-protein-dependent transport system permease family.</text>
</comment>
<feature type="transmembrane region" description="Helical" evidence="7">
    <location>
        <begin position="12"/>
        <end position="34"/>
    </location>
</feature>
<sequence length="281" mass="32465">MTRRVADKRFQAVFRHVFLLGFSFIMFYPVLWWIGASLKTVPELSLPTLFPEKPMWSNFTDGWNALPKYTFTYFYLNSAKLNMTTTVLTVISSSLVAFGFARLQFPLKKLWFSLLLMTIMLPGQVVLIPQYSMFHQFDWINTYWPFIVPSATGGAFFIFLLVQFIRGLPRELDESAKLDGCNWWGIYWRIVMPLTRPALVTVLIFSFLWSWDDYFGPLIYLNSIDKYTVPLALGMFIDTQSATAWGQLLAMSLVSILPQVFVFFLAQRHFLEGIATTGLKG</sequence>
<reference evidence="9 10" key="1">
    <citation type="submission" date="2021-04" db="EMBL/GenBank/DDBJ databases">
        <title>Draft genome sequence of Paenibacillus cisolokensis, LC2-13A.</title>
        <authorList>
            <person name="Uke A."/>
            <person name="Chhe C."/>
            <person name="Baramee S."/>
            <person name="Kosugi A."/>
        </authorList>
    </citation>
    <scope>NUCLEOTIDE SEQUENCE [LARGE SCALE GENOMIC DNA]</scope>
    <source>
        <strain evidence="9 10">LC2-13A</strain>
    </source>
</reference>
<dbReference type="RefSeq" id="WP_213529486.1">
    <property type="nucleotide sequence ID" value="NZ_BOVJ01000116.1"/>
</dbReference>
<feature type="transmembrane region" description="Helical" evidence="7">
    <location>
        <begin position="143"/>
        <end position="165"/>
    </location>
</feature>
<gene>
    <name evidence="9" type="ORF">PACILC2_35830</name>
</gene>
<evidence type="ECO:0000256" key="4">
    <source>
        <dbReference type="ARBA" id="ARBA00022692"/>
    </source>
</evidence>
<feature type="transmembrane region" description="Helical" evidence="7">
    <location>
        <begin position="110"/>
        <end position="131"/>
    </location>
</feature>
<comment type="caution">
    <text evidence="9">The sequence shown here is derived from an EMBL/GenBank/DDBJ whole genome shotgun (WGS) entry which is preliminary data.</text>
</comment>
<feature type="transmembrane region" description="Helical" evidence="7">
    <location>
        <begin position="186"/>
        <end position="211"/>
    </location>
</feature>
<feature type="transmembrane region" description="Helical" evidence="7">
    <location>
        <begin position="244"/>
        <end position="266"/>
    </location>
</feature>
<comment type="subcellular location">
    <subcellularLocation>
        <location evidence="1 7">Cell membrane</location>
        <topology evidence="1 7">Multi-pass membrane protein</topology>
    </subcellularLocation>
</comment>
<keyword evidence="10" id="KW-1185">Reference proteome</keyword>
<feature type="transmembrane region" description="Helical" evidence="7">
    <location>
        <begin position="83"/>
        <end position="103"/>
    </location>
</feature>
<dbReference type="PROSITE" id="PS50928">
    <property type="entry name" value="ABC_TM1"/>
    <property type="match status" value="1"/>
</dbReference>
<dbReference type="SUPFAM" id="SSF161098">
    <property type="entry name" value="MetI-like"/>
    <property type="match status" value="1"/>
</dbReference>
<evidence type="ECO:0000313" key="9">
    <source>
        <dbReference type="EMBL" id="GIQ65015.1"/>
    </source>
</evidence>
<evidence type="ECO:0000313" key="10">
    <source>
        <dbReference type="Proteomes" id="UP000680304"/>
    </source>
</evidence>
<protein>
    <submittedName>
        <fullName evidence="9">Sugar ABC transporter permease</fullName>
    </submittedName>
</protein>
<dbReference type="PANTHER" id="PTHR43744">
    <property type="entry name" value="ABC TRANSPORTER PERMEASE PROTEIN MG189-RELATED-RELATED"/>
    <property type="match status" value="1"/>
</dbReference>
<dbReference type="Pfam" id="PF00528">
    <property type="entry name" value="BPD_transp_1"/>
    <property type="match status" value="1"/>
</dbReference>
<evidence type="ECO:0000256" key="7">
    <source>
        <dbReference type="RuleBase" id="RU363032"/>
    </source>
</evidence>
<keyword evidence="2 7" id="KW-0813">Transport</keyword>
<evidence type="ECO:0000256" key="3">
    <source>
        <dbReference type="ARBA" id="ARBA00022475"/>
    </source>
</evidence>
<dbReference type="InterPro" id="IPR035906">
    <property type="entry name" value="MetI-like_sf"/>
</dbReference>
<name>A0ABQ4NA03_9BACL</name>